<keyword evidence="3 6" id="KW-0812">Transmembrane</keyword>
<dbReference type="AlphaFoldDB" id="A0A9P6UM13"/>
<dbReference type="Proteomes" id="UP000738325">
    <property type="component" value="Unassembled WGS sequence"/>
</dbReference>
<dbReference type="EMBL" id="JAAAIP010000989">
    <property type="protein sequence ID" value="KAG0310914.1"/>
    <property type="molecule type" value="Genomic_DNA"/>
</dbReference>
<evidence type="ECO:0000256" key="5">
    <source>
        <dbReference type="ARBA" id="ARBA00023136"/>
    </source>
</evidence>
<evidence type="ECO:0000256" key="1">
    <source>
        <dbReference type="ARBA" id="ARBA00004370"/>
    </source>
</evidence>
<feature type="non-terminal residue" evidence="7">
    <location>
        <position position="192"/>
    </location>
</feature>
<protein>
    <recommendedName>
        <fullName evidence="9">FUN14 family protein</fullName>
    </recommendedName>
</protein>
<comment type="caution">
    <text evidence="7">The sequence shown here is derived from an EMBL/GenBank/DDBJ whole genome shotgun (WGS) entry which is preliminary data.</text>
</comment>
<dbReference type="Pfam" id="PF04930">
    <property type="entry name" value="FUN14"/>
    <property type="match status" value="1"/>
</dbReference>
<dbReference type="InterPro" id="IPR007014">
    <property type="entry name" value="FUN14"/>
</dbReference>
<sequence>PARSSIFQSLAVNSAFRSTTSASSLSSRTWIAAGAATTCVFAPLICARPGSSIISSRRIAYCAAGSPPSVRAAAYDAYGEKNEPLINTREVTFGMVMGLCSGFLFNKLGKLMMLVVGLGFVSLQLLANSGYIQVNWVKIERRFKDQFDVDRDGKVTMNDARHGFRWLIELLTRNFQFKSTFVGGFIMGFRYG</sequence>
<evidence type="ECO:0008006" key="9">
    <source>
        <dbReference type="Google" id="ProtNLM"/>
    </source>
</evidence>
<dbReference type="GO" id="GO:0016020">
    <property type="term" value="C:membrane"/>
    <property type="evidence" value="ECO:0007669"/>
    <property type="project" value="UniProtKB-SubCell"/>
</dbReference>
<evidence type="ECO:0000313" key="8">
    <source>
        <dbReference type="Proteomes" id="UP000738325"/>
    </source>
</evidence>
<gene>
    <name evidence="7" type="ORF">BGZ99_010468</name>
</gene>
<name>A0A9P6UM13_9FUNG</name>
<proteinExistence type="inferred from homology"/>
<comment type="subcellular location">
    <subcellularLocation>
        <location evidence="1">Membrane</location>
    </subcellularLocation>
</comment>
<evidence type="ECO:0000256" key="6">
    <source>
        <dbReference type="SAM" id="Phobius"/>
    </source>
</evidence>
<dbReference type="OrthoDB" id="163794at2759"/>
<evidence type="ECO:0000256" key="4">
    <source>
        <dbReference type="ARBA" id="ARBA00022989"/>
    </source>
</evidence>
<evidence type="ECO:0000256" key="3">
    <source>
        <dbReference type="ARBA" id="ARBA00022692"/>
    </source>
</evidence>
<evidence type="ECO:0000256" key="2">
    <source>
        <dbReference type="ARBA" id="ARBA00009160"/>
    </source>
</evidence>
<evidence type="ECO:0000313" key="7">
    <source>
        <dbReference type="EMBL" id="KAG0310914.1"/>
    </source>
</evidence>
<keyword evidence="5 6" id="KW-0472">Membrane</keyword>
<keyword evidence="8" id="KW-1185">Reference proteome</keyword>
<feature type="transmembrane region" description="Helical" evidence="6">
    <location>
        <begin position="114"/>
        <end position="134"/>
    </location>
</feature>
<reference evidence="7" key="1">
    <citation type="journal article" date="2020" name="Fungal Divers.">
        <title>Resolving the Mortierellaceae phylogeny through synthesis of multi-gene phylogenetics and phylogenomics.</title>
        <authorList>
            <person name="Vandepol N."/>
            <person name="Liber J."/>
            <person name="Desiro A."/>
            <person name="Na H."/>
            <person name="Kennedy M."/>
            <person name="Barry K."/>
            <person name="Grigoriev I.V."/>
            <person name="Miller A.N."/>
            <person name="O'Donnell K."/>
            <person name="Stajich J.E."/>
            <person name="Bonito G."/>
        </authorList>
    </citation>
    <scope>NUCLEOTIDE SEQUENCE</scope>
    <source>
        <strain evidence="7">REB-010B</strain>
    </source>
</reference>
<organism evidence="7 8">
    <name type="scientific">Dissophora globulifera</name>
    <dbReference type="NCBI Taxonomy" id="979702"/>
    <lineage>
        <taxon>Eukaryota</taxon>
        <taxon>Fungi</taxon>
        <taxon>Fungi incertae sedis</taxon>
        <taxon>Mucoromycota</taxon>
        <taxon>Mortierellomycotina</taxon>
        <taxon>Mortierellomycetes</taxon>
        <taxon>Mortierellales</taxon>
        <taxon>Mortierellaceae</taxon>
        <taxon>Dissophora</taxon>
    </lineage>
</organism>
<keyword evidence="4 6" id="KW-1133">Transmembrane helix</keyword>
<accession>A0A9P6UM13</accession>
<comment type="similarity">
    <text evidence="2">Belongs to the FUN14 family.</text>
</comment>
<dbReference type="PANTHER" id="PTHR21346:SF10">
    <property type="entry name" value="TRANSMEMBRANE PROTEIN"/>
    <property type="match status" value="1"/>
</dbReference>
<dbReference type="PANTHER" id="PTHR21346">
    <property type="entry name" value="FUN14 DOMAIN CONTAINING"/>
    <property type="match status" value="1"/>
</dbReference>